<keyword evidence="2" id="KW-0539">Nucleus</keyword>
<evidence type="ECO:0000259" key="4">
    <source>
        <dbReference type="PROSITE" id="PS50048"/>
    </source>
</evidence>
<feature type="domain" description="Zn(2)-C6 fungal-type" evidence="4">
    <location>
        <begin position="52"/>
        <end position="82"/>
    </location>
</feature>
<reference evidence="5" key="1">
    <citation type="journal article" date="2021" name="Nat. Commun.">
        <title>Genetic determinants of endophytism in the Arabidopsis root mycobiome.</title>
        <authorList>
            <person name="Mesny F."/>
            <person name="Miyauchi S."/>
            <person name="Thiergart T."/>
            <person name="Pickel B."/>
            <person name="Atanasova L."/>
            <person name="Karlsson M."/>
            <person name="Huettel B."/>
            <person name="Barry K.W."/>
            <person name="Haridas S."/>
            <person name="Chen C."/>
            <person name="Bauer D."/>
            <person name="Andreopoulos W."/>
            <person name="Pangilinan J."/>
            <person name="LaButti K."/>
            <person name="Riley R."/>
            <person name="Lipzen A."/>
            <person name="Clum A."/>
            <person name="Drula E."/>
            <person name="Henrissat B."/>
            <person name="Kohler A."/>
            <person name="Grigoriev I.V."/>
            <person name="Martin F.M."/>
            <person name="Hacquard S."/>
        </authorList>
    </citation>
    <scope>NUCLEOTIDE SEQUENCE</scope>
    <source>
        <strain evidence="5">MPI-CAGE-AT-0021</strain>
    </source>
</reference>
<dbReference type="GO" id="GO:0008270">
    <property type="term" value="F:zinc ion binding"/>
    <property type="evidence" value="ECO:0007669"/>
    <property type="project" value="InterPro"/>
</dbReference>
<gene>
    <name evidence="5" type="ORF">B0J13DRAFT_572178</name>
</gene>
<feature type="compositionally biased region" description="Basic residues" evidence="3">
    <location>
        <begin position="195"/>
        <end position="205"/>
    </location>
</feature>
<evidence type="ECO:0000313" key="5">
    <source>
        <dbReference type="EMBL" id="KAH7115461.1"/>
    </source>
</evidence>
<dbReference type="Gene3D" id="4.10.240.10">
    <property type="entry name" value="Zn(2)-C6 fungal-type DNA-binding domain"/>
    <property type="match status" value="1"/>
</dbReference>
<dbReference type="SMART" id="SM00066">
    <property type="entry name" value="GAL4"/>
    <property type="match status" value="1"/>
</dbReference>
<dbReference type="Pfam" id="PF00172">
    <property type="entry name" value="Zn_clus"/>
    <property type="match status" value="1"/>
</dbReference>
<feature type="compositionally biased region" description="Polar residues" evidence="3">
    <location>
        <begin position="123"/>
        <end position="133"/>
    </location>
</feature>
<dbReference type="Pfam" id="PF11951">
    <property type="entry name" value="Fungal_trans_2"/>
    <property type="match status" value="1"/>
</dbReference>
<proteinExistence type="predicted"/>
<feature type="compositionally biased region" description="Low complexity" evidence="3">
    <location>
        <begin position="135"/>
        <end position="152"/>
    </location>
</feature>
<keyword evidence="6" id="KW-1185">Reference proteome</keyword>
<name>A0A9P9DA56_9HYPO</name>
<dbReference type="EMBL" id="JAGMUU010000038">
    <property type="protein sequence ID" value="KAH7115461.1"/>
    <property type="molecule type" value="Genomic_DNA"/>
</dbReference>
<dbReference type="OrthoDB" id="5071369at2759"/>
<dbReference type="PANTHER" id="PTHR37534:SF46">
    <property type="entry name" value="ZN(II)2CYS6 TRANSCRIPTION FACTOR (EUROFUNG)"/>
    <property type="match status" value="1"/>
</dbReference>
<dbReference type="InterPro" id="IPR001138">
    <property type="entry name" value="Zn2Cys6_DnaBD"/>
</dbReference>
<comment type="caution">
    <text evidence="5">The sequence shown here is derived from an EMBL/GenBank/DDBJ whole genome shotgun (WGS) entry which is preliminary data.</text>
</comment>
<dbReference type="PANTHER" id="PTHR37534">
    <property type="entry name" value="TRANSCRIPTIONAL ACTIVATOR PROTEIN UGA3"/>
    <property type="match status" value="1"/>
</dbReference>
<dbReference type="SUPFAM" id="SSF57701">
    <property type="entry name" value="Zn2/Cys6 DNA-binding domain"/>
    <property type="match status" value="1"/>
</dbReference>
<evidence type="ECO:0000256" key="3">
    <source>
        <dbReference type="SAM" id="MobiDB-lite"/>
    </source>
</evidence>
<feature type="compositionally biased region" description="Polar residues" evidence="3">
    <location>
        <begin position="182"/>
        <end position="194"/>
    </location>
</feature>
<feature type="region of interest" description="Disordered" evidence="3">
    <location>
        <begin position="123"/>
        <end position="152"/>
    </location>
</feature>
<dbReference type="PROSITE" id="PS50048">
    <property type="entry name" value="ZN2_CY6_FUNGAL_2"/>
    <property type="match status" value="1"/>
</dbReference>
<dbReference type="CDD" id="cd00067">
    <property type="entry name" value="GAL4"/>
    <property type="match status" value="1"/>
</dbReference>
<dbReference type="AlphaFoldDB" id="A0A9P9DA56"/>
<evidence type="ECO:0000256" key="2">
    <source>
        <dbReference type="ARBA" id="ARBA00023242"/>
    </source>
</evidence>
<accession>A0A9P9DA56</accession>
<organism evidence="5 6">
    <name type="scientific">Dactylonectria estremocensis</name>
    <dbReference type="NCBI Taxonomy" id="1079267"/>
    <lineage>
        <taxon>Eukaryota</taxon>
        <taxon>Fungi</taxon>
        <taxon>Dikarya</taxon>
        <taxon>Ascomycota</taxon>
        <taxon>Pezizomycotina</taxon>
        <taxon>Sordariomycetes</taxon>
        <taxon>Hypocreomycetidae</taxon>
        <taxon>Hypocreales</taxon>
        <taxon>Nectriaceae</taxon>
        <taxon>Dactylonectria</taxon>
    </lineage>
</organism>
<evidence type="ECO:0000256" key="1">
    <source>
        <dbReference type="ARBA" id="ARBA00004123"/>
    </source>
</evidence>
<dbReference type="InterPro" id="IPR021858">
    <property type="entry name" value="Fun_TF"/>
</dbReference>
<dbReference type="InterPro" id="IPR036864">
    <property type="entry name" value="Zn2-C6_fun-type_DNA-bd_sf"/>
</dbReference>
<comment type="subcellular location">
    <subcellularLocation>
        <location evidence="1">Nucleus</location>
    </subcellularLocation>
</comment>
<sequence length="646" mass="71916">MTSRMAFFFQQTGDLPQSGSCTDASMNPQSRGMPPLTLTKAARPRLPRFKTGCLCCRLRKKKCPEEKPICTSCKKLGLPCSWPQSDEFAWRLNMGIEGHTPARDAIKCLSEVSSRINKTCKSDASTIPRSLSPPSACLQSTSTSSSASSPPWSLSDFILGPWDEAVEIPPPCTPPKAAEISTNLATLSKTSPPRRSTKRASRKKHPDVPNPPFLATICGTWAALDSTSQDVLRYYVEYTSDRMMSQKPGATNVWKSTVLQLAESDELVMNAVLAVGSVHWAASLSSNQAIEEATTRYVLHSITGLQLALKDWIGGSSAMSDDTLRLMLVTCLLAEHECLGGNFNGTLQLHLRAIYPVARALESKHTNSRMELVAHLLEHTAYLQFLSVLRFPRPGDKSGNDSIDLVRLIHEGRFTLLKSYETFGAYFGCAAELYEMIPTLHKFYSTRDLEISTGRDLGCAVEFKRLLYDISSWQPPQDPYETQYKYTDTWLNGLGGYEGPEERAVREETERARKSDESPMVASAFAIQNSLLLFLYSAYLRHREDQSRLVVATQPIVDETLDIIDRIKRTTWENTTWWPTIVVGSYARSPEQQKRLLASLEEFSPPMGIVTRGMELLKEVWNSPDDIFGLDGLSKAVGASEAYCFG</sequence>
<feature type="region of interest" description="Disordered" evidence="3">
    <location>
        <begin position="182"/>
        <end position="211"/>
    </location>
</feature>
<dbReference type="GO" id="GO:0000981">
    <property type="term" value="F:DNA-binding transcription factor activity, RNA polymerase II-specific"/>
    <property type="evidence" value="ECO:0007669"/>
    <property type="project" value="InterPro"/>
</dbReference>
<dbReference type="Proteomes" id="UP000717696">
    <property type="component" value="Unassembled WGS sequence"/>
</dbReference>
<protein>
    <submittedName>
        <fullName evidence="5">Fungal-specific transcription factor domain-containing protein</fullName>
    </submittedName>
</protein>
<dbReference type="GO" id="GO:0005634">
    <property type="term" value="C:nucleus"/>
    <property type="evidence" value="ECO:0007669"/>
    <property type="project" value="UniProtKB-SubCell"/>
</dbReference>
<evidence type="ECO:0000313" key="6">
    <source>
        <dbReference type="Proteomes" id="UP000717696"/>
    </source>
</evidence>
<dbReference type="PROSITE" id="PS00463">
    <property type="entry name" value="ZN2_CY6_FUNGAL_1"/>
    <property type="match status" value="1"/>
</dbReference>